<name>A0ABY0HHS0_9PEZI</name>
<evidence type="ECO:0000256" key="2">
    <source>
        <dbReference type="ARBA" id="ARBA00008130"/>
    </source>
</evidence>
<feature type="transmembrane region" description="Helical" evidence="7">
    <location>
        <begin position="63"/>
        <end position="83"/>
    </location>
</feature>
<comment type="subcellular location">
    <subcellularLocation>
        <location evidence="1">Membrane</location>
        <topology evidence="1">Multi-pass membrane protein</topology>
    </subcellularLocation>
</comment>
<evidence type="ECO:0000256" key="6">
    <source>
        <dbReference type="SAM" id="MobiDB-lite"/>
    </source>
</evidence>
<dbReference type="PANTHER" id="PTHR28286">
    <property type="match status" value="1"/>
</dbReference>
<evidence type="ECO:0000313" key="9">
    <source>
        <dbReference type="Proteomes" id="UP000294003"/>
    </source>
</evidence>
<accession>A0ABY0HHS0</accession>
<sequence>MVALFFIAYELLWDARRHASRLGGKPKATFYICGAYLVFIWFLYPIAWGLSEGGNVIHPDSEAIFYGILDILAKPVFAGLLLWQHRNIPPADLGLNLRQRSERGAESHEHEKHAGAGSARNEGPRPEGPGPSVSPDPATLGGHSGRHAAV</sequence>
<dbReference type="Gene3D" id="1.20.1070.10">
    <property type="entry name" value="Rhodopsin 7-helix transmembrane proteins"/>
    <property type="match status" value="1"/>
</dbReference>
<protein>
    <submittedName>
        <fullName evidence="8">Uncharacterized protein</fullName>
    </submittedName>
</protein>
<feature type="transmembrane region" description="Helical" evidence="7">
    <location>
        <begin position="28"/>
        <end position="51"/>
    </location>
</feature>
<feature type="region of interest" description="Disordered" evidence="6">
    <location>
        <begin position="99"/>
        <end position="150"/>
    </location>
</feature>
<keyword evidence="3 7" id="KW-0812">Transmembrane</keyword>
<keyword evidence="4 7" id="KW-1133">Transmembrane helix</keyword>
<reference evidence="8 9" key="1">
    <citation type="submission" date="2018-06" db="EMBL/GenBank/DDBJ databases">
        <title>Complete Genomes of Monosporascus.</title>
        <authorList>
            <person name="Robinson A.J."/>
            <person name="Natvig D.O."/>
        </authorList>
    </citation>
    <scope>NUCLEOTIDE SEQUENCE [LARGE SCALE GENOMIC DNA]</scope>
    <source>
        <strain evidence="8 9">CBS 609.92</strain>
    </source>
</reference>
<dbReference type="SUPFAM" id="SSF81321">
    <property type="entry name" value="Family A G protein-coupled receptor-like"/>
    <property type="match status" value="1"/>
</dbReference>
<evidence type="ECO:0000256" key="7">
    <source>
        <dbReference type="SAM" id="Phobius"/>
    </source>
</evidence>
<dbReference type="EMBL" id="QJNS01000016">
    <property type="protein sequence ID" value="RYO93740.1"/>
    <property type="molecule type" value="Genomic_DNA"/>
</dbReference>
<proteinExistence type="inferred from homology"/>
<dbReference type="InterPro" id="IPR001425">
    <property type="entry name" value="Arc/bac/fun_rhodopsins"/>
</dbReference>
<evidence type="ECO:0000256" key="5">
    <source>
        <dbReference type="ARBA" id="ARBA00023136"/>
    </source>
</evidence>
<dbReference type="Pfam" id="PF01036">
    <property type="entry name" value="Bac_rhodopsin"/>
    <property type="match status" value="1"/>
</dbReference>
<dbReference type="PANTHER" id="PTHR28286:SF1">
    <property type="entry name" value="30 KDA HEAT SHOCK PROTEIN-RELATED"/>
    <property type="match status" value="1"/>
</dbReference>
<dbReference type="PRINTS" id="PR00251">
    <property type="entry name" value="BACTRLOPSIN"/>
</dbReference>
<gene>
    <name evidence="8" type="ORF">DL762_000945</name>
</gene>
<organism evidence="8 9">
    <name type="scientific">Monosporascus cannonballus</name>
    <dbReference type="NCBI Taxonomy" id="155416"/>
    <lineage>
        <taxon>Eukaryota</taxon>
        <taxon>Fungi</taxon>
        <taxon>Dikarya</taxon>
        <taxon>Ascomycota</taxon>
        <taxon>Pezizomycotina</taxon>
        <taxon>Sordariomycetes</taxon>
        <taxon>Xylariomycetidae</taxon>
        <taxon>Xylariales</taxon>
        <taxon>Xylariales incertae sedis</taxon>
        <taxon>Monosporascus</taxon>
    </lineage>
</organism>
<feature type="compositionally biased region" description="Basic and acidic residues" evidence="6">
    <location>
        <begin position="99"/>
        <end position="114"/>
    </location>
</feature>
<keyword evidence="5 7" id="KW-0472">Membrane</keyword>
<evidence type="ECO:0000256" key="4">
    <source>
        <dbReference type="ARBA" id="ARBA00022989"/>
    </source>
</evidence>
<comment type="caution">
    <text evidence="8">The sequence shown here is derived from an EMBL/GenBank/DDBJ whole genome shotgun (WGS) entry which is preliminary data.</text>
</comment>
<dbReference type="Proteomes" id="UP000294003">
    <property type="component" value="Unassembled WGS sequence"/>
</dbReference>
<comment type="similarity">
    <text evidence="2">Belongs to the archaeal/bacterial/fungal opsin family.</text>
</comment>
<evidence type="ECO:0000256" key="3">
    <source>
        <dbReference type="ARBA" id="ARBA00022692"/>
    </source>
</evidence>
<keyword evidence="9" id="KW-1185">Reference proteome</keyword>
<evidence type="ECO:0000313" key="8">
    <source>
        <dbReference type="EMBL" id="RYO93740.1"/>
    </source>
</evidence>
<evidence type="ECO:0000256" key="1">
    <source>
        <dbReference type="ARBA" id="ARBA00004141"/>
    </source>
</evidence>